<evidence type="ECO:0000256" key="1">
    <source>
        <dbReference type="ARBA" id="ARBA00004613"/>
    </source>
</evidence>
<feature type="compositionally biased region" description="Polar residues" evidence="5">
    <location>
        <begin position="133"/>
        <end position="142"/>
    </location>
</feature>
<dbReference type="GO" id="GO:0005509">
    <property type="term" value="F:calcium ion binding"/>
    <property type="evidence" value="ECO:0007669"/>
    <property type="project" value="InterPro"/>
</dbReference>
<dbReference type="PANTHER" id="PTHR37467">
    <property type="entry name" value="EXPORTED CALCIUM-BINDING GLYCOPROTEIN-RELATED"/>
    <property type="match status" value="1"/>
</dbReference>
<name>A0A2H0BT80_9BACT</name>
<evidence type="ECO:0000313" key="8">
    <source>
        <dbReference type="Proteomes" id="UP000231581"/>
    </source>
</evidence>
<dbReference type="Pfam" id="PF18884">
    <property type="entry name" value="TSP3_bac"/>
    <property type="match status" value="5"/>
</dbReference>
<keyword evidence="6" id="KW-0812">Transmembrane</keyword>
<protein>
    <recommendedName>
        <fullName evidence="9">EF-hand domain-containing protein</fullName>
    </recommendedName>
</protein>
<keyword evidence="2" id="KW-0964">Secreted</keyword>
<dbReference type="SUPFAM" id="SSF103647">
    <property type="entry name" value="TSP type-3 repeat"/>
    <property type="match status" value="1"/>
</dbReference>
<feature type="compositionally biased region" description="Acidic residues" evidence="5">
    <location>
        <begin position="147"/>
        <end position="157"/>
    </location>
</feature>
<dbReference type="Proteomes" id="UP000231581">
    <property type="component" value="Unassembled WGS sequence"/>
</dbReference>
<evidence type="ECO:0008006" key="9">
    <source>
        <dbReference type="Google" id="ProtNLM"/>
    </source>
</evidence>
<feature type="transmembrane region" description="Helical" evidence="6">
    <location>
        <begin position="6"/>
        <end position="27"/>
    </location>
</feature>
<evidence type="ECO:0000313" key="7">
    <source>
        <dbReference type="EMBL" id="PIP60896.1"/>
    </source>
</evidence>
<evidence type="ECO:0000256" key="2">
    <source>
        <dbReference type="ARBA" id="ARBA00022525"/>
    </source>
</evidence>
<comment type="subcellular location">
    <subcellularLocation>
        <location evidence="1">Secreted</location>
    </subcellularLocation>
</comment>
<sequence length="222" mass="23484">MTKKQLYLIIGATAIVGITLTGLVLFLRMRATADLQANPSSKAPSSSVGAATSSGVVVDSYDELVKKEQATLDARPVDSDEDGLSDKEEAVLGANPKESDTDGDGYTDYEEVEILKSDPLKADVNLRGRPSLEASTATSQPVKPQDSDSDGLTDEEEQKLGADPHNPDTDGDGLSDFNEVMVYGTNPLKADTDGDGFTDKEEITKGYDPLGSGMCKNSNCTP</sequence>
<keyword evidence="6" id="KW-0472">Membrane</keyword>
<accession>A0A2H0BT80</accession>
<evidence type="ECO:0000256" key="3">
    <source>
        <dbReference type="ARBA" id="ARBA00022729"/>
    </source>
</evidence>
<organism evidence="7 8">
    <name type="scientific">Candidatus Uhrbacteria bacterium CG22_combo_CG10-13_8_21_14_all_47_17</name>
    <dbReference type="NCBI Taxonomy" id="1975041"/>
    <lineage>
        <taxon>Bacteria</taxon>
        <taxon>Candidatus Uhriibacteriota</taxon>
    </lineage>
</organism>
<reference evidence="7 8" key="1">
    <citation type="submission" date="2017-09" db="EMBL/GenBank/DDBJ databases">
        <title>Depth-based differentiation of microbial function through sediment-hosted aquifers and enrichment of novel symbionts in the deep terrestrial subsurface.</title>
        <authorList>
            <person name="Probst A.J."/>
            <person name="Ladd B."/>
            <person name="Jarett J.K."/>
            <person name="Geller-Mcgrath D.E."/>
            <person name="Sieber C.M."/>
            <person name="Emerson J.B."/>
            <person name="Anantharaman K."/>
            <person name="Thomas B.C."/>
            <person name="Malmstrom R."/>
            <person name="Stieglmeier M."/>
            <person name="Klingl A."/>
            <person name="Woyke T."/>
            <person name="Ryan C.M."/>
            <person name="Banfield J.F."/>
        </authorList>
    </citation>
    <scope>NUCLEOTIDE SEQUENCE [LARGE SCALE GENOMIC DNA]</scope>
    <source>
        <strain evidence="7">CG22_combo_CG10-13_8_21_14_all_47_17</strain>
    </source>
</reference>
<evidence type="ECO:0000256" key="6">
    <source>
        <dbReference type="SAM" id="Phobius"/>
    </source>
</evidence>
<dbReference type="InterPro" id="IPR059100">
    <property type="entry name" value="TSP3_bac"/>
</dbReference>
<feature type="compositionally biased region" description="Basic and acidic residues" evidence="5">
    <location>
        <begin position="68"/>
        <end position="90"/>
    </location>
</feature>
<keyword evidence="6" id="KW-1133">Transmembrane helix</keyword>
<dbReference type="InterPro" id="IPR028974">
    <property type="entry name" value="TSP_type-3_rpt"/>
</dbReference>
<comment type="caution">
    <text evidence="7">The sequence shown here is derived from an EMBL/GenBank/DDBJ whole genome shotgun (WGS) entry which is preliminary data.</text>
</comment>
<evidence type="ECO:0000256" key="4">
    <source>
        <dbReference type="ARBA" id="ARBA00022837"/>
    </source>
</evidence>
<feature type="compositionally biased region" description="Basic and acidic residues" evidence="5">
    <location>
        <begin position="158"/>
        <end position="168"/>
    </location>
</feature>
<dbReference type="AlphaFoldDB" id="A0A2H0BT80"/>
<keyword evidence="3" id="KW-0732">Signal</keyword>
<keyword evidence="4" id="KW-0106">Calcium</keyword>
<proteinExistence type="predicted"/>
<evidence type="ECO:0000256" key="5">
    <source>
        <dbReference type="SAM" id="MobiDB-lite"/>
    </source>
</evidence>
<feature type="region of interest" description="Disordered" evidence="5">
    <location>
        <begin position="68"/>
        <end position="106"/>
    </location>
</feature>
<dbReference type="InterPro" id="IPR053180">
    <property type="entry name" value="Ca-binding_acidic-repeat"/>
</dbReference>
<feature type="region of interest" description="Disordered" evidence="5">
    <location>
        <begin position="121"/>
        <end position="222"/>
    </location>
</feature>
<dbReference type="EMBL" id="PCSZ01000019">
    <property type="protein sequence ID" value="PIP60896.1"/>
    <property type="molecule type" value="Genomic_DNA"/>
</dbReference>
<gene>
    <name evidence="7" type="ORF">COX00_00760</name>
</gene>
<dbReference type="Gene3D" id="4.10.1080.10">
    <property type="entry name" value="TSP type-3 repeat"/>
    <property type="match status" value="1"/>
</dbReference>
<dbReference type="PANTHER" id="PTHR37467:SF1">
    <property type="entry name" value="EXPORTED CALCIUM-BINDING GLYCOPROTEIN"/>
    <property type="match status" value="1"/>
</dbReference>